<evidence type="ECO:0000313" key="1">
    <source>
        <dbReference type="EMBL" id="NBC71036.1"/>
    </source>
</evidence>
<dbReference type="RefSeq" id="WP_161700609.1">
    <property type="nucleotide sequence ID" value="NZ_JAAAMU010000010.1"/>
</dbReference>
<comment type="caution">
    <text evidence="1">The sequence shown here is derived from an EMBL/GenBank/DDBJ whole genome shotgun (WGS) entry which is preliminary data.</text>
</comment>
<organism evidence="1 2">
    <name type="scientific">Paenibacillus sacheonensis</name>
    <dbReference type="NCBI Taxonomy" id="742054"/>
    <lineage>
        <taxon>Bacteria</taxon>
        <taxon>Bacillati</taxon>
        <taxon>Bacillota</taxon>
        <taxon>Bacilli</taxon>
        <taxon>Bacillales</taxon>
        <taxon>Paenibacillaceae</taxon>
        <taxon>Paenibacillus</taxon>
    </lineage>
</organism>
<reference evidence="1 2" key="1">
    <citation type="submission" date="2020-01" db="EMBL/GenBank/DDBJ databases">
        <title>Paenibacillus soybeanensis sp. nov. isolated from the nodules of soybean (Glycine max(L.) Merr).</title>
        <authorList>
            <person name="Wang H."/>
        </authorList>
    </citation>
    <scope>NUCLEOTIDE SEQUENCE [LARGE SCALE GENOMIC DNA]</scope>
    <source>
        <strain evidence="1 2">DSM 23054</strain>
    </source>
</reference>
<dbReference type="SUPFAM" id="SSF52540">
    <property type="entry name" value="P-loop containing nucleoside triphosphate hydrolases"/>
    <property type="match status" value="1"/>
</dbReference>
<dbReference type="EMBL" id="JAAAMU010000010">
    <property type="protein sequence ID" value="NBC71036.1"/>
    <property type="molecule type" value="Genomic_DNA"/>
</dbReference>
<protein>
    <submittedName>
        <fullName evidence="1">Uncharacterized protein</fullName>
    </submittedName>
</protein>
<dbReference type="AlphaFoldDB" id="A0A7X4YR59"/>
<sequence length="465" mass="52491">PAQLLARLRAAIDARQDELRAQASSAERRAELKRAHARLRAQAQSAGSAADEAAQAYDIAAAEWRDWLTARELPPTLSPEAAMETIELAEQAQHRMQASERAAGKAARLREGIARFERSADSLCGAFPETMRRARGDAATALRLLQAEAVQQEAIRSEREDLSAKLAEQAVQTDSLGQQLQELELQQQRWFAAGKTDNEPDWLNALQRSERLLDIEQEMYKLNAQLSAGLSAGDQTQLEAWYAELDEDGLRDLLAEKRSAHREAEQLRSALLELLGRQRQRMEQLLRDGDRQRLIGEREGTIAALEKLIERYAVLSVSMTMIKRTKRIMEEQRQPSVLREASRLMARLSEGRYRRVSMPEGERTIALETEDGRIVESGFLSRGTAEQLYLAMRFALAREAAAVHSLPLLLDDPFVNFDSGRLRAAADVLKELAEQRQIIFFTCHAHMRDLLLERLPDARLVELAR</sequence>
<accession>A0A7X4YR59</accession>
<keyword evidence="2" id="KW-1185">Reference proteome</keyword>
<dbReference type="Gene3D" id="3.40.50.300">
    <property type="entry name" value="P-loop containing nucleotide triphosphate hydrolases"/>
    <property type="match status" value="1"/>
</dbReference>
<dbReference type="PANTHER" id="PTHR41259">
    <property type="entry name" value="DOUBLE-STRAND BREAK REPAIR RAD50 ATPASE, PUTATIVE-RELATED"/>
    <property type="match status" value="1"/>
</dbReference>
<feature type="non-terminal residue" evidence="1">
    <location>
        <position position="1"/>
    </location>
</feature>
<gene>
    <name evidence="1" type="ORF">GT003_18715</name>
</gene>
<dbReference type="Proteomes" id="UP000558113">
    <property type="component" value="Unassembled WGS sequence"/>
</dbReference>
<proteinExistence type="predicted"/>
<evidence type="ECO:0000313" key="2">
    <source>
        <dbReference type="Proteomes" id="UP000558113"/>
    </source>
</evidence>
<dbReference type="InterPro" id="IPR027417">
    <property type="entry name" value="P-loop_NTPase"/>
</dbReference>
<name>A0A7X4YR59_9BACL</name>
<dbReference type="PANTHER" id="PTHR41259:SF1">
    <property type="entry name" value="DOUBLE-STRAND BREAK REPAIR RAD50 ATPASE, PUTATIVE-RELATED"/>
    <property type="match status" value="1"/>
</dbReference>
<dbReference type="OrthoDB" id="9764467at2"/>